<accession>A0A3S0VE08</accession>
<sequence>MRDYPNTYYSATRLPASERPPLRGAATADVCVIGGGLAGLSTAWELIRLGRSVVLLEARCVGWGASGRNGGFVLQGWSEGLRAIEKRCGLDHARALFGLSVEGVGIVRDTLAKHALPGCNPTAGKLSVTRYEAADQLQRHRDRMARHYGYDFTYVDRPTLRGLLKSDLYFQALRDPVGFHFHPLNYCLGLAGLIERAGGRLFEGTAMTGLHRNAKPGAEARWRVDTADGSVACRDVVMCGGGYGGREFGPLHRAFLPIATYVVLTERLGDRLSDFVATTDAVGDDRRSSDYYRVVDGDRLLWGGRITTRDEQDEKRLAALLRRDMSAVFPGLADVRIEKAWSGLMGYARHKMPHIARVEDGLWSCSSFGGHGMNTAPIGGRVVAEAITGESDRIRLFAPYRLTWNGGIFGPPAADLVYAGLRLMDAWQESRSRRQGA</sequence>
<dbReference type="Gene3D" id="3.50.50.60">
    <property type="entry name" value="FAD/NAD(P)-binding domain"/>
    <property type="match status" value="1"/>
</dbReference>
<dbReference type="InterPro" id="IPR036188">
    <property type="entry name" value="FAD/NAD-bd_sf"/>
</dbReference>
<feature type="domain" description="FAD dependent oxidoreductase" evidence="2">
    <location>
        <begin position="29"/>
        <end position="385"/>
    </location>
</feature>
<dbReference type="InterPro" id="IPR006076">
    <property type="entry name" value="FAD-dep_OxRdtase"/>
</dbReference>
<protein>
    <submittedName>
        <fullName evidence="3">FAD-binding oxidoreductase</fullName>
    </submittedName>
</protein>
<name>A0A3S0VE08_9PROT</name>
<organism evidence="3 4">
    <name type="scientific">Azospirillum doebereinerae</name>
    <dbReference type="NCBI Taxonomy" id="92933"/>
    <lineage>
        <taxon>Bacteria</taxon>
        <taxon>Pseudomonadati</taxon>
        <taxon>Pseudomonadota</taxon>
        <taxon>Alphaproteobacteria</taxon>
        <taxon>Rhodospirillales</taxon>
        <taxon>Azospirillaceae</taxon>
        <taxon>Azospirillum</taxon>
    </lineage>
</organism>
<comment type="caution">
    <text evidence="3">The sequence shown here is derived from an EMBL/GenBank/DDBJ whole genome shotgun (WGS) entry which is preliminary data.</text>
</comment>
<evidence type="ECO:0000259" key="2">
    <source>
        <dbReference type="Pfam" id="PF01266"/>
    </source>
</evidence>
<reference evidence="3 4" key="1">
    <citation type="submission" date="2018-12" db="EMBL/GenBank/DDBJ databases">
        <authorList>
            <person name="Yang Y."/>
        </authorList>
    </citation>
    <scope>NUCLEOTIDE SEQUENCE [LARGE SCALE GENOMIC DNA]</scope>
    <source>
        <strain evidence="3 4">GSF71</strain>
    </source>
</reference>
<evidence type="ECO:0000313" key="4">
    <source>
        <dbReference type="Proteomes" id="UP000280346"/>
    </source>
</evidence>
<dbReference type="GO" id="GO:0016491">
    <property type="term" value="F:oxidoreductase activity"/>
    <property type="evidence" value="ECO:0007669"/>
    <property type="project" value="UniProtKB-KW"/>
</dbReference>
<keyword evidence="4" id="KW-1185">Reference proteome</keyword>
<dbReference type="PANTHER" id="PTHR13847">
    <property type="entry name" value="SARCOSINE DEHYDROGENASE-RELATED"/>
    <property type="match status" value="1"/>
</dbReference>
<evidence type="ECO:0000256" key="1">
    <source>
        <dbReference type="ARBA" id="ARBA00023002"/>
    </source>
</evidence>
<gene>
    <name evidence="3" type="ORF">EJ913_29185</name>
</gene>
<dbReference type="Gene3D" id="3.30.9.10">
    <property type="entry name" value="D-Amino Acid Oxidase, subunit A, domain 2"/>
    <property type="match status" value="1"/>
</dbReference>
<dbReference type="RefSeq" id="WP_127004603.1">
    <property type="nucleotide sequence ID" value="NZ_JAKOAR010000016.1"/>
</dbReference>
<dbReference type="GO" id="GO:0005737">
    <property type="term" value="C:cytoplasm"/>
    <property type="evidence" value="ECO:0007669"/>
    <property type="project" value="TreeGrafter"/>
</dbReference>
<dbReference type="OrthoDB" id="9806601at2"/>
<keyword evidence="1" id="KW-0560">Oxidoreductase</keyword>
<dbReference type="AlphaFoldDB" id="A0A3S0VE08"/>
<dbReference type="Proteomes" id="UP000280346">
    <property type="component" value="Unassembled WGS sequence"/>
</dbReference>
<dbReference type="EMBL" id="RZIJ01000041">
    <property type="protein sequence ID" value="RUQ62025.1"/>
    <property type="molecule type" value="Genomic_DNA"/>
</dbReference>
<dbReference type="PANTHER" id="PTHR13847:SF281">
    <property type="entry name" value="FAD DEPENDENT OXIDOREDUCTASE DOMAIN-CONTAINING PROTEIN"/>
    <property type="match status" value="1"/>
</dbReference>
<evidence type="ECO:0000313" key="3">
    <source>
        <dbReference type="EMBL" id="RUQ62025.1"/>
    </source>
</evidence>
<dbReference type="SUPFAM" id="SSF51905">
    <property type="entry name" value="FAD/NAD(P)-binding domain"/>
    <property type="match status" value="1"/>
</dbReference>
<dbReference type="Pfam" id="PF01266">
    <property type="entry name" value="DAO"/>
    <property type="match status" value="1"/>
</dbReference>
<proteinExistence type="predicted"/>